<organism evidence="1 2">
    <name type="scientific">Pseudomonas fluorescens</name>
    <dbReference type="NCBI Taxonomy" id="294"/>
    <lineage>
        <taxon>Bacteria</taxon>
        <taxon>Pseudomonadati</taxon>
        <taxon>Pseudomonadota</taxon>
        <taxon>Gammaproteobacteria</taxon>
        <taxon>Pseudomonadales</taxon>
        <taxon>Pseudomonadaceae</taxon>
        <taxon>Pseudomonas</taxon>
    </lineage>
</organism>
<reference evidence="1 2" key="1">
    <citation type="submission" date="2019-09" db="EMBL/GenBank/DDBJ databases">
        <authorList>
            <person name="Chandra G."/>
            <person name="Truman W A."/>
        </authorList>
    </citation>
    <scope>NUCLEOTIDE SEQUENCE [LARGE SCALE GENOMIC DNA]</scope>
    <source>
        <strain evidence="1">PS704</strain>
    </source>
</reference>
<sequence length="191" mass="21543">MAKRPSNNRCASELTDAAWCWGVPGARAVIVRLTWRWLLLRGTTRKLISYHLHRCGDAASFCDVATAVSPHPLAVPIKLSVQLLVCLCVHLDLLRLSSRCTLSPRCRSDAVHRGEPCVPSYRSRKRAVLRCCSLIAIRVRLQAVKERRCFAASVCSCDGFNMNQQFTFGQVPKVHKFSKGTHFVKMMMRML</sequence>
<proteinExistence type="predicted"/>
<gene>
    <name evidence="1" type="ORF">PS704_01341</name>
</gene>
<dbReference type="EMBL" id="CABVHP010000003">
    <property type="protein sequence ID" value="VVN84221.1"/>
    <property type="molecule type" value="Genomic_DNA"/>
</dbReference>
<name>A0A5E7BET1_PSEFL</name>
<evidence type="ECO:0000313" key="2">
    <source>
        <dbReference type="Proteomes" id="UP000326557"/>
    </source>
</evidence>
<dbReference type="Proteomes" id="UP000326557">
    <property type="component" value="Unassembled WGS sequence"/>
</dbReference>
<accession>A0A5E7BET1</accession>
<evidence type="ECO:0000313" key="1">
    <source>
        <dbReference type="EMBL" id="VVN84221.1"/>
    </source>
</evidence>
<protein>
    <submittedName>
        <fullName evidence="1">Uncharacterized protein</fullName>
    </submittedName>
</protein>
<dbReference type="AlphaFoldDB" id="A0A5E7BET1"/>